<dbReference type="InterPro" id="IPR011530">
    <property type="entry name" value="rRNA_adenine_dimethylase"/>
</dbReference>
<keyword evidence="9" id="KW-1185">Reference proteome</keyword>
<feature type="binding site" evidence="5 6">
    <location>
        <position position="18"/>
    </location>
    <ligand>
        <name>S-adenosyl-L-methionine</name>
        <dbReference type="ChEBI" id="CHEBI:59789"/>
    </ligand>
</feature>
<dbReference type="InterPro" id="IPR001737">
    <property type="entry name" value="KsgA/Erm"/>
</dbReference>
<accession>A0ABY5EZI6</accession>
<dbReference type="RefSeq" id="WP_218213902.1">
    <property type="nucleotide sequence ID" value="NZ_CP060793.1"/>
</dbReference>
<comment type="subcellular location">
    <subcellularLocation>
        <location evidence="5">Cytoplasm</location>
    </subcellularLocation>
</comment>
<dbReference type="EC" id="2.1.1.182" evidence="5"/>
<keyword evidence="1 5" id="KW-0698">rRNA processing</keyword>
<feature type="domain" description="Ribosomal RNA adenine methylase transferase N-terminal" evidence="7">
    <location>
        <begin position="25"/>
        <end position="197"/>
    </location>
</feature>
<dbReference type="PANTHER" id="PTHR11727:SF7">
    <property type="entry name" value="DIMETHYLADENOSINE TRANSFERASE-RELATED"/>
    <property type="match status" value="1"/>
</dbReference>
<evidence type="ECO:0000259" key="7">
    <source>
        <dbReference type="SMART" id="SM00650"/>
    </source>
</evidence>
<dbReference type="GO" id="GO:0052908">
    <property type="term" value="F:16S rRNA (adenine(1518)-N(6)/adenine(1519)-N(6))-dimethyltransferase activity"/>
    <property type="evidence" value="ECO:0007669"/>
    <property type="project" value="UniProtKB-EC"/>
</dbReference>
<organism evidence="8 9">
    <name type="scientific">Neoehrlichia mikurensis</name>
    <dbReference type="NCBI Taxonomy" id="89586"/>
    <lineage>
        <taxon>Bacteria</taxon>
        <taxon>Pseudomonadati</taxon>
        <taxon>Pseudomonadota</taxon>
        <taxon>Alphaproteobacteria</taxon>
        <taxon>Rickettsiales</taxon>
        <taxon>Anaplasmataceae</taxon>
        <taxon>Candidatus Neoehrlichia</taxon>
    </lineage>
</organism>
<keyword evidence="5 6" id="KW-0694">RNA-binding</keyword>
<name>A0ABY5EZI6_9RICK</name>
<keyword evidence="3 5" id="KW-0808">Transferase</keyword>
<evidence type="ECO:0000313" key="9">
    <source>
        <dbReference type="Proteomes" id="UP001059985"/>
    </source>
</evidence>
<evidence type="ECO:0000256" key="3">
    <source>
        <dbReference type="ARBA" id="ARBA00022679"/>
    </source>
</evidence>
<dbReference type="HAMAP" id="MF_00607">
    <property type="entry name" value="16SrRNA_methyltr_A"/>
    <property type="match status" value="1"/>
</dbReference>
<keyword evidence="4 5" id="KW-0949">S-adenosyl-L-methionine</keyword>
<dbReference type="NCBIfam" id="TIGR00755">
    <property type="entry name" value="ksgA"/>
    <property type="match status" value="1"/>
</dbReference>
<dbReference type="InterPro" id="IPR020596">
    <property type="entry name" value="rRNA_Ade_Mease_Trfase_CS"/>
</dbReference>
<evidence type="ECO:0000256" key="2">
    <source>
        <dbReference type="ARBA" id="ARBA00022603"/>
    </source>
</evidence>
<comment type="similarity">
    <text evidence="5">Belongs to the class I-like SAM-binding methyltransferase superfamily. rRNA adenine N(6)-methyltransferase family. RsmA subfamily.</text>
</comment>
<keyword evidence="2 5" id="KW-0489">Methyltransferase</keyword>
<dbReference type="EMBL" id="CP089285">
    <property type="protein sequence ID" value="UTO56340.1"/>
    <property type="molecule type" value="Genomic_DNA"/>
</dbReference>
<evidence type="ECO:0000256" key="4">
    <source>
        <dbReference type="ARBA" id="ARBA00022691"/>
    </source>
</evidence>
<evidence type="ECO:0000256" key="5">
    <source>
        <dbReference type="HAMAP-Rule" id="MF_00607"/>
    </source>
</evidence>
<dbReference type="PANTHER" id="PTHR11727">
    <property type="entry name" value="DIMETHYLADENOSINE TRANSFERASE"/>
    <property type="match status" value="1"/>
</dbReference>
<keyword evidence="5" id="KW-0963">Cytoplasm</keyword>
<dbReference type="SMART" id="SM00650">
    <property type="entry name" value="rADc"/>
    <property type="match status" value="1"/>
</dbReference>
<evidence type="ECO:0000256" key="6">
    <source>
        <dbReference type="PROSITE-ProRule" id="PRU01026"/>
    </source>
</evidence>
<feature type="binding site" evidence="5 6">
    <location>
        <position position="93"/>
    </location>
    <ligand>
        <name>S-adenosyl-L-methionine</name>
        <dbReference type="ChEBI" id="CHEBI:59789"/>
    </ligand>
</feature>
<sequence>MQNKQFYKIKANKSLGQNFIISDEITDKIVSYSQNITSDSIIEIGPGLGILTKSILKNNPKKLISIEKDHRFTDIYTKLAKDYHGKYEFKIADALNINYKTLANPPIKIIANLPYNISTTLLLKLLNDINHFDSLTLMFQKEVADRILAQPNSKSYGTLSILVQLLCKVEKMEDLMPDAFYPSPKVHSSILHIIPFKTPKFKVDYHKVTKVVNATFNYRRKMIHTSLKHITNNVETILKLANINGNLRPDNMSIEQFCKIAYFI</sequence>
<dbReference type="Proteomes" id="UP001059985">
    <property type="component" value="Chromosome"/>
</dbReference>
<reference evidence="8 9" key="1">
    <citation type="journal article" date="2022" name="Microorganisms">
        <title>Assembly and Comparison of Ca. Neoehrlichia mikurensis Genomes.</title>
        <authorList>
            <person name="Azagi T."/>
            <person name="Dirks R.P."/>
            <person name="Yebra-Pimentel E.S."/>
            <person name="Schaap P.J."/>
            <person name="Koehorst J.J."/>
            <person name="Esser H.J."/>
            <person name="Sprong H."/>
        </authorList>
    </citation>
    <scope>NUCLEOTIDE SEQUENCE [LARGE SCALE GENOMIC DNA]</scope>
    <source>
        <strain evidence="8">18-2804</strain>
    </source>
</reference>
<feature type="binding site" evidence="5 6">
    <location>
        <position position="20"/>
    </location>
    <ligand>
        <name>S-adenosyl-L-methionine</name>
        <dbReference type="ChEBI" id="CHEBI:59789"/>
    </ligand>
</feature>
<dbReference type="PROSITE" id="PS51689">
    <property type="entry name" value="SAM_RNA_A_N6_MT"/>
    <property type="match status" value="1"/>
</dbReference>
<comment type="catalytic activity">
    <reaction evidence="5">
        <text>adenosine(1518)/adenosine(1519) in 16S rRNA + 4 S-adenosyl-L-methionine = N(6)-dimethyladenosine(1518)/N(6)-dimethyladenosine(1519) in 16S rRNA + 4 S-adenosyl-L-homocysteine + 4 H(+)</text>
        <dbReference type="Rhea" id="RHEA:19609"/>
        <dbReference type="Rhea" id="RHEA-COMP:10232"/>
        <dbReference type="Rhea" id="RHEA-COMP:10233"/>
        <dbReference type="ChEBI" id="CHEBI:15378"/>
        <dbReference type="ChEBI" id="CHEBI:57856"/>
        <dbReference type="ChEBI" id="CHEBI:59789"/>
        <dbReference type="ChEBI" id="CHEBI:74411"/>
        <dbReference type="ChEBI" id="CHEBI:74493"/>
        <dbReference type="EC" id="2.1.1.182"/>
    </reaction>
</comment>
<dbReference type="Pfam" id="PF00398">
    <property type="entry name" value="RrnaAD"/>
    <property type="match status" value="1"/>
</dbReference>
<protein>
    <recommendedName>
        <fullName evidence="5">Ribosomal RNA small subunit methyltransferase A</fullName>
        <ecNumber evidence="5">2.1.1.182</ecNumber>
    </recommendedName>
    <alternativeName>
        <fullName evidence="5">16S rRNA (adenine(1518)-N(6)/adenine(1519)-N(6))-dimethyltransferase</fullName>
    </alternativeName>
    <alternativeName>
        <fullName evidence="5">16S rRNA dimethyladenosine transferase</fullName>
    </alternativeName>
    <alternativeName>
        <fullName evidence="5">16S rRNA dimethylase</fullName>
    </alternativeName>
    <alternativeName>
        <fullName evidence="5">S-adenosylmethionine-6-N', N'-adenosyl(rRNA) dimethyltransferase</fullName>
    </alternativeName>
</protein>
<evidence type="ECO:0000256" key="1">
    <source>
        <dbReference type="ARBA" id="ARBA00022552"/>
    </source>
</evidence>
<evidence type="ECO:0000313" key="8">
    <source>
        <dbReference type="EMBL" id="UTO56340.1"/>
    </source>
</evidence>
<gene>
    <name evidence="5 8" type="primary">rsmA</name>
    <name evidence="5" type="synonym">ksgA</name>
    <name evidence="8" type="ORF">LUA81_04540</name>
</gene>
<dbReference type="PROSITE" id="PS01131">
    <property type="entry name" value="RRNA_A_DIMETH"/>
    <property type="match status" value="1"/>
</dbReference>
<feature type="binding site" evidence="5 6">
    <location>
        <position position="45"/>
    </location>
    <ligand>
        <name>S-adenosyl-L-methionine</name>
        <dbReference type="ChEBI" id="CHEBI:59789"/>
    </ligand>
</feature>
<proteinExistence type="inferred from homology"/>
<feature type="binding site" evidence="5 6">
    <location>
        <position position="67"/>
    </location>
    <ligand>
        <name>S-adenosyl-L-methionine</name>
        <dbReference type="ChEBI" id="CHEBI:59789"/>
    </ligand>
</feature>
<dbReference type="InterPro" id="IPR020598">
    <property type="entry name" value="rRNA_Ade_methylase_Trfase_N"/>
</dbReference>
<feature type="binding site" evidence="5 6">
    <location>
        <position position="112"/>
    </location>
    <ligand>
        <name>S-adenosyl-L-methionine</name>
        <dbReference type="ChEBI" id="CHEBI:59789"/>
    </ligand>
</feature>
<comment type="function">
    <text evidence="5">Specifically dimethylates two adjacent adenosines (A1518 and A1519) in the loop of a conserved hairpin near the 3'-end of 16S rRNA in the 30S particle. May play a critical role in biogenesis of 30S subunits.</text>
</comment>